<keyword evidence="1" id="KW-0175">Coiled coil</keyword>
<dbReference type="GO" id="GO:0007508">
    <property type="term" value="P:larval heart development"/>
    <property type="evidence" value="ECO:0007669"/>
    <property type="project" value="TreeGrafter"/>
</dbReference>
<reference evidence="2" key="1">
    <citation type="submission" date="2020-08" db="EMBL/GenBank/DDBJ databases">
        <title>Spodoptera exigua strain:BAW_Kor-Di-RS1 Genome sequencing and assembly.</title>
        <authorList>
            <person name="Kim J."/>
            <person name="Nam H.Y."/>
            <person name="Kwon M."/>
            <person name="Choi J.H."/>
            <person name="Cho S.R."/>
            <person name="Kim G.-H."/>
        </authorList>
    </citation>
    <scope>NUCLEOTIDE SEQUENCE</scope>
    <source>
        <strain evidence="2">BAW_Kor-Di-RS1</strain>
        <tissue evidence="2">Whole-body</tissue>
    </source>
</reference>
<organism evidence="2 3">
    <name type="scientific">Spodoptera exigua</name>
    <name type="common">Beet armyworm</name>
    <name type="synonym">Noctua fulgens</name>
    <dbReference type="NCBI Taxonomy" id="7107"/>
    <lineage>
        <taxon>Eukaryota</taxon>
        <taxon>Metazoa</taxon>
        <taxon>Ecdysozoa</taxon>
        <taxon>Arthropoda</taxon>
        <taxon>Hexapoda</taxon>
        <taxon>Insecta</taxon>
        <taxon>Pterygota</taxon>
        <taxon>Neoptera</taxon>
        <taxon>Endopterygota</taxon>
        <taxon>Lepidoptera</taxon>
        <taxon>Glossata</taxon>
        <taxon>Ditrysia</taxon>
        <taxon>Noctuoidea</taxon>
        <taxon>Noctuidae</taxon>
        <taxon>Amphipyrinae</taxon>
        <taxon>Spodoptera</taxon>
    </lineage>
</organism>
<evidence type="ECO:0000313" key="2">
    <source>
        <dbReference type="EMBL" id="KAF9416205.1"/>
    </source>
</evidence>
<keyword evidence="3" id="KW-1185">Reference proteome</keyword>
<dbReference type="EMBL" id="JACKWZ010000094">
    <property type="protein sequence ID" value="KAF9416205.1"/>
    <property type="molecule type" value="Genomic_DNA"/>
</dbReference>
<dbReference type="PANTHER" id="PTHR33395">
    <property type="entry name" value="TRANSCRIPTASE, PUTATIVE-RELATED-RELATED"/>
    <property type="match status" value="1"/>
</dbReference>
<sequence>MTKEYYSKNLSELKRAWACPSCTNIARRKNENTPVRNQFEILSEEADMSCDDLLPNTSGTDSDSRMFQQASIRTSANKQLSLVPETPCSISYERFGELLDFKLESIRVALAADIKKEITAAIENLKDEFTRTTDFLASEQRDIQDKLASVDSTITSLESENIKLRTEMNELKRRLQTLEKSSRCRNIEIHSVPERKTENLFAIFEKLCKEIKVSTPNTDILSIRRVAKINSESDRPRNILVTLQSERQRDVLISALRQYNKENKDNQLNSSHLGISGEKRRVYLAEHLSPECKELHAAARKAAKEQAYKFVWVIRETAWDSRVEDIWISILPNNHHEFRLNICVCYLPPDLPHNDLKAFYLNSQNNIINSHVTDISLIIGDFNVPGLLWSPISKGCYLKPVASIPADSKATFILDFLSLCNLSQFNHVKNKNERLLDLVLCTSDVICVEPVEESLTRLDRHHPPLSIKVEGNIPTKQMKLNSRTKRYNFNKCDYAKVKAAILEKDWSIILQSNDVNLAIQEFYEFLNGVICKYTPIYRGNKGNLPHWYSPALRRCLLEKIKYHSRFKKYKNPRDYDAFSMLRSRCKKLEKECYRSFVSRTEECLSSNIKCFWKFVNSKKGSNGLPQTMKLDGVISSDGQVIAELFSGFFGSVFENSSSISTDAMEHVNLTLEHTSCCVITLGYQSVLNLYTVIITML</sequence>
<dbReference type="Gene3D" id="3.60.10.10">
    <property type="entry name" value="Endonuclease/exonuclease/phosphatase"/>
    <property type="match status" value="1"/>
</dbReference>
<comment type="caution">
    <text evidence="2">The sequence shown here is derived from an EMBL/GenBank/DDBJ whole genome shotgun (WGS) entry which is preliminary data.</text>
</comment>
<gene>
    <name evidence="2" type="ORF">HW555_006364</name>
</gene>
<dbReference type="Proteomes" id="UP000648187">
    <property type="component" value="Unassembled WGS sequence"/>
</dbReference>
<name>A0A835L3L6_SPOEX</name>
<proteinExistence type="predicted"/>
<evidence type="ECO:0008006" key="4">
    <source>
        <dbReference type="Google" id="ProtNLM"/>
    </source>
</evidence>
<evidence type="ECO:0000313" key="3">
    <source>
        <dbReference type="Proteomes" id="UP000648187"/>
    </source>
</evidence>
<feature type="coiled-coil region" evidence="1">
    <location>
        <begin position="154"/>
        <end position="181"/>
    </location>
</feature>
<protein>
    <recommendedName>
        <fullName evidence="4">Endonuclease/exonuclease/phosphatase domain-containing protein</fullName>
    </recommendedName>
</protein>
<dbReference type="PANTHER" id="PTHR33395:SF22">
    <property type="entry name" value="REVERSE TRANSCRIPTASE DOMAIN-CONTAINING PROTEIN"/>
    <property type="match status" value="1"/>
</dbReference>
<dbReference type="GO" id="GO:0061343">
    <property type="term" value="P:cell adhesion involved in heart morphogenesis"/>
    <property type="evidence" value="ECO:0007669"/>
    <property type="project" value="TreeGrafter"/>
</dbReference>
<accession>A0A835L3L6</accession>
<dbReference type="AlphaFoldDB" id="A0A835L3L6"/>
<dbReference type="GO" id="GO:0031012">
    <property type="term" value="C:extracellular matrix"/>
    <property type="evidence" value="ECO:0007669"/>
    <property type="project" value="TreeGrafter"/>
</dbReference>
<evidence type="ECO:0000256" key="1">
    <source>
        <dbReference type="SAM" id="Coils"/>
    </source>
</evidence>
<dbReference type="InterPro" id="IPR036691">
    <property type="entry name" value="Endo/exonu/phosph_ase_sf"/>
</dbReference>
<dbReference type="SUPFAM" id="SSF56219">
    <property type="entry name" value="DNase I-like"/>
    <property type="match status" value="1"/>
</dbReference>